<accession>A0A812ZMC0</accession>
<proteinExistence type="predicted"/>
<dbReference type="SUPFAM" id="SSF55729">
    <property type="entry name" value="Acyl-CoA N-acyltransferases (Nat)"/>
    <property type="match status" value="1"/>
</dbReference>
<dbReference type="SUPFAM" id="SSF52540">
    <property type="entry name" value="P-loop containing nucleoside triphosphate hydrolases"/>
    <property type="match status" value="1"/>
</dbReference>
<dbReference type="PANTHER" id="PTHR30575:SF0">
    <property type="entry name" value="XAA-ARG DIPEPTIDASE"/>
    <property type="match status" value="1"/>
</dbReference>
<dbReference type="SUPFAM" id="SSF55031">
    <property type="entry name" value="Bacterial exopeptidase dimerisation domain"/>
    <property type="match status" value="1"/>
</dbReference>
<dbReference type="Gene3D" id="3.30.70.360">
    <property type="match status" value="1"/>
</dbReference>
<dbReference type="PANTHER" id="PTHR30575">
    <property type="entry name" value="PEPTIDASE M20"/>
    <property type="match status" value="1"/>
</dbReference>
<dbReference type="NCBIfam" id="TIGR01891">
    <property type="entry name" value="amidohydrolases"/>
    <property type="match status" value="1"/>
</dbReference>
<evidence type="ECO:0000259" key="2">
    <source>
        <dbReference type="PROSITE" id="PS51186"/>
    </source>
</evidence>
<feature type="transmembrane region" description="Helical" evidence="1">
    <location>
        <begin position="1000"/>
        <end position="1022"/>
    </location>
</feature>
<dbReference type="InterPro" id="IPR016181">
    <property type="entry name" value="Acyl_CoA_acyltransferase"/>
</dbReference>
<dbReference type="Pfam" id="PF01926">
    <property type="entry name" value="MMR_HSR1"/>
    <property type="match status" value="1"/>
</dbReference>
<dbReference type="GO" id="GO:0046657">
    <property type="term" value="P:folic acid catabolic process"/>
    <property type="evidence" value="ECO:0007669"/>
    <property type="project" value="TreeGrafter"/>
</dbReference>
<evidence type="ECO:0000313" key="4">
    <source>
        <dbReference type="Proteomes" id="UP000601435"/>
    </source>
</evidence>
<dbReference type="InterPro" id="IPR000182">
    <property type="entry name" value="GNAT_dom"/>
</dbReference>
<dbReference type="GO" id="GO:0005737">
    <property type="term" value="C:cytoplasm"/>
    <property type="evidence" value="ECO:0007669"/>
    <property type="project" value="TreeGrafter"/>
</dbReference>
<dbReference type="Gene3D" id="3.40.50.300">
    <property type="entry name" value="P-loop containing nucleotide triphosphate hydrolases"/>
    <property type="match status" value="1"/>
</dbReference>
<dbReference type="Gene3D" id="3.40.630.10">
    <property type="entry name" value="Zn peptidases"/>
    <property type="match status" value="1"/>
</dbReference>
<dbReference type="GO" id="GO:0005525">
    <property type="term" value="F:GTP binding"/>
    <property type="evidence" value="ECO:0007669"/>
    <property type="project" value="InterPro"/>
</dbReference>
<evidence type="ECO:0000313" key="3">
    <source>
        <dbReference type="EMBL" id="CAE7835011.1"/>
    </source>
</evidence>
<gene>
    <name evidence="3" type="primary">abgB</name>
    <name evidence="3" type="ORF">SNEC2469_LOCUS25050</name>
</gene>
<dbReference type="InterPro" id="IPR021296">
    <property type="entry name" value="DUF2868"/>
</dbReference>
<dbReference type="FunFam" id="3.30.70.360:FF:000004">
    <property type="entry name" value="Peptidase M20 domain-containing protein 2"/>
    <property type="match status" value="1"/>
</dbReference>
<evidence type="ECO:0000256" key="1">
    <source>
        <dbReference type="SAM" id="Phobius"/>
    </source>
</evidence>
<dbReference type="EMBL" id="CAJNJA010049029">
    <property type="protein sequence ID" value="CAE7835011.1"/>
    <property type="molecule type" value="Genomic_DNA"/>
</dbReference>
<feature type="domain" description="N-acetyltransferase" evidence="2">
    <location>
        <begin position="1"/>
        <end position="106"/>
    </location>
</feature>
<feature type="transmembrane region" description="Helical" evidence="1">
    <location>
        <begin position="832"/>
        <end position="858"/>
    </location>
</feature>
<keyword evidence="1" id="KW-1133">Transmembrane helix</keyword>
<comment type="caution">
    <text evidence="3">The sequence shown here is derived from an EMBL/GenBank/DDBJ whole genome shotgun (WGS) entry which is preliminary data.</text>
</comment>
<dbReference type="Pfam" id="PF01546">
    <property type="entry name" value="Peptidase_M20"/>
    <property type="match status" value="1"/>
</dbReference>
<dbReference type="PROSITE" id="PS51186">
    <property type="entry name" value="GNAT"/>
    <property type="match status" value="1"/>
</dbReference>
<dbReference type="InterPro" id="IPR027417">
    <property type="entry name" value="P-loop_NTPase"/>
</dbReference>
<dbReference type="InterPro" id="IPR036264">
    <property type="entry name" value="Bact_exopeptidase_dim_dom"/>
</dbReference>
<dbReference type="InterPro" id="IPR002933">
    <property type="entry name" value="Peptidase_M20"/>
</dbReference>
<dbReference type="InterPro" id="IPR052030">
    <property type="entry name" value="Peptidase_M20/M20A_hydrolases"/>
</dbReference>
<dbReference type="Gene3D" id="3.40.630.30">
    <property type="match status" value="1"/>
</dbReference>
<dbReference type="InterPro" id="IPR006073">
    <property type="entry name" value="GTP-bd"/>
</dbReference>
<dbReference type="Pfam" id="PF07687">
    <property type="entry name" value="M20_dimer"/>
    <property type="match status" value="1"/>
</dbReference>
<dbReference type="InterPro" id="IPR011650">
    <property type="entry name" value="Peptidase_M20_dimer"/>
</dbReference>
<dbReference type="GO" id="GO:0071713">
    <property type="term" value="F:para-aminobenzoyl-glutamate hydrolase activity"/>
    <property type="evidence" value="ECO:0007669"/>
    <property type="project" value="TreeGrafter"/>
</dbReference>
<name>A0A812ZMC0_9DINO</name>
<dbReference type="InterPro" id="IPR036291">
    <property type="entry name" value="NAD(P)-bd_dom_sf"/>
</dbReference>
<organism evidence="3 4">
    <name type="scientific">Symbiodinium necroappetens</name>
    <dbReference type="NCBI Taxonomy" id="1628268"/>
    <lineage>
        <taxon>Eukaryota</taxon>
        <taxon>Sar</taxon>
        <taxon>Alveolata</taxon>
        <taxon>Dinophyceae</taxon>
        <taxon>Suessiales</taxon>
        <taxon>Symbiodiniaceae</taxon>
        <taxon>Symbiodinium</taxon>
    </lineage>
</organism>
<protein>
    <submittedName>
        <fullName evidence="3">AbgB protein</fullName>
    </submittedName>
</protein>
<dbReference type="InterPro" id="IPR017439">
    <property type="entry name" value="Amidohydrolase"/>
</dbReference>
<keyword evidence="1" id="KW-0812">Transmembrane</keyword>
<dbReference type="GO" id="GO:0016805">
    <property type="term" value="F:dipeptidase activity"/>
    <property type="evidence" value="ECO:0007669"/>
    <property type="project" value="TreeGrafter"/>
</dbReference>
<dbReference type="Pfam" id="PF13673">
    <property type="entry name" value="Acetyltransf_10"/>
    <property type="match status" value="1"/>
</dbReference>
<dbReference type="GO" id="GO:0016747">
    <property type="term" value="F:acyltransferase activity, transferring groups other than amino-acyl groups"/>
    <property type="evidence" value="ECO:0007669"/>
    <property type="project" value="InterPro"/>
</dbReference>
<dbReference type="Proteomes" id="UP000601435">
    <property type="component" value="Unassembled WGS sequence"/>
</dbReference>
<dbReference type="Pfam" id="PF11067">
    <property type="entry name" value="DUF2868"/>
    <property type="match status" value="1"/>
</dbReference>
<sequence>MNADGRLTLVAVDGEDKVMAFIDLESDGHIDMLYALPAVAGTGIAVSLYEQMEAHARQQQLTLLFTEASEAARRFFLRRGFVEKHRRDLEVGGVAIHNYAMEKASLASTEIEDKVMAQAEASVALADKIWNLAELGYQEQNSSQALQGYLKKAGFALDAGVADIPTAFVASFGSGGPTIGILAEFDALPGLSQAAQPSRSPLQEGGAGHACGHHLFGAASASAGVAIAQWLEADGQPGTIKVFGTPAEEGGSGKVYLARAGLFDDVDIMLHWHPGSANSAAPYSTTSNKSGRFTFSGRAAHAASAPDKGRSALDGVEAMNYMVNMMREHIPQTSRIHYVITDGGDAPNIVPERAQVYYYVRHPDPVKVVELFNRVVKAADAAAMGTETEVDVEVMHGNYPVLPNYTLAKLVDDNLRQMGGISYTPAEQKFAEEIYTTLMNPTLPLGSESQIQAFQLRQSMGSTDVGDVSWLVPTVGFNTATWVPGTPAHSWQAVAAGGMSIGHKGMLLASRLLAKTAVDLMQDPQTIAAARAERTAMNVGILHPGDMGVTVGLCLQRNGHGVAWLNVDRSEATRARAAEFTAFDSLTTLCEYADVLISVCPPDAAYAVAQSVHRENFTGIFVDANAIAPSTAEKIADLFAGRFVDGGIIGPPARQPGSTRLYLCGELASSVAAMFDGSDLQAIVMQGNSSAASALKMAYAAGVTETLQQEWQLSQPGEMREIAKTFEVVQVLLQISAETAADIHQWLEQDSNTADLERLKRDRSIGQQQPDADPVRRVLLWWQAIERPANSGLGQRVMQVRRNLSWLLLGIGLLVGVGVSSLALTFEGEYPINLLALLGVLLLLPLLLLLLTLMFCFLQAFGLNAIALLPHWMSPGRWTLDLFERYIGLQFSGNYGQGDARSRLGFWQVVVFSQWFGVGFYVGSVLALAVLVSVSDLAFGWSTTLAVEPTSIYSLFNAVAFPWASFWPAAAPDAELVEASRIFRLAAPSGVEQVARLGIWWKYVFMSLLVWGLMPRLLLLLLGSWRFHRATRTYLLEHSEVTALIDRLVSPLIDLGEHQEQADRSELFPEVDVREFKRPEGSPVSLDFDDAYILVWNGAVSESALRSEGVGWLSALSTIEAMDNILKQVPGPYEKVVVLTKSWEPPLLEFLDFLAALRKQVNKTCSIAVVPVGLEAAPASAEDIAVWARTVAGLNDARTYVMSYVVGHPNKGKSSIVATLAENEDIAISSRPGTTSKSTRFDFSVDGNVLYTLVDTPGFQRATGVLQWLEAHVEDASNRVDVVRAFVNQHQDDDRFQDECELLRPILDGAGILYVVDGSKPYGPEYEIEMQILQWTGQPRMALINLIGAGDYQDQWRRALDQYFSIVRVFNAMFADFDTRTNLLRAFAELNEDWRGDMEAAIAALQSERSRRLHRSAIEVADALIDCLSYTGQQFVEEGGATDGVAQSLRNALLQRIREREQRARQQVQSIYRHDRMRADETDLVLLDIDLFSEEGWALFGLSRTQLLITGAMTGAVAGFGIDALLGGASLLLGTAVGAAVGSLGSWFASDEIAKIKVLGQQLGGKLVQVGPIKAANFPWVFLGRAWLHHDLVRERNHALRSVMSAQMQDQENVSPGDGLDS</sequence>
<feature type="transmembrane region" description="Helical" evidence="1">
    <location>
        <begin position="806"/>
        <end position="826"/>
    </location>
</feature>
<keyword evidence="1" id="KW-0472">Membrane</keyword>
<reference evidence="3" key="1">
    <citation type="submission" date="2021-02" db="EMBL/GenBank/DDBJ databases">
        <authorList>
            <person name="Dougan E. K."/>
            <person name="Rhodes N."/>
            <person name="Thang M."/>
            <person name="Chan C."/>
        </authorList>
    </citation>
    <scope>NUCLEOTIDE SEQUENCE</scope>
</reference>
<dbReference type="SUPFAM" id="SSF51735">
    <property type="entry name" value="NAD(P)-binding Rossmann-fold domains"/>
    <property type="match status" value="1"/>
</dbReference>
<dbReference type="InterPro" id="IPR021871">
    <property type="entry name" value="DUF3482"/>
</dbReference>
<dbReference type="Pfam" id="PF11981">
    <property type="entry name" value="DUF3482"/>
    <property type="match status" value="1"/>
</dbReference>
<keyword evidence="4" id="KW-1185">Reference proteome</keyword>
<dbReference type="Gene3D" id="3.40.50.720">
    <property type="entry name" value="NAD(P)-binding Rossmann-like Domain"/>
    <property type="match status" value="1"/>
</dbReference>
<dbReference type="OrthoDB" id="6119954at2759"/>
<dbReference type="SUPFAM" id="SSF53187">
    <property type="entry name" value="Zn-dependent exopeptidases"/>
    <property type="match status" value="1"/>
</dbReference>
<feature type="transmembrane region" description="Helical" evidence="1">
    <location>
        <begin position="909"/>
        <end position="932"/>
    </location>
</feature>